<evidence type="ECO:0000313" key="2">
    <source>
        <dbReference type="EMBL" id="KAE8667176.1"/>
    </source>
</evidence>
<feature type="region of interest" description="Disordered" evidence="1">
    <location>
        <begin position="329"/>
        <end position="348"/>
    </location>
</feature>
<proteinExistence type="predicted"/>
<comment type="caution">
    <text evidence="2">The sequence shown here is derived from an EMBL/GenBank/DDBJ whole genome shotgun (WGS) entry which is preliminary data.</text>
</comment>
<protein>
    <submittedName>
        <fullName evidence="2">Muscle M-line assembly protein unc-89, putative isoform 2</fullName>
    </submittedName>
</protein>
<accession>A0A6A2XXW2</accession>
<name>A0A6A2XXW2_HIBSY</name>
<dbReference type="PANTHER" id="PTHR34199:SF2">
    <property type="entry name" value="NUMOD3 MOTIF FAMILY PROTEIN, EXPRESSED"/>
    <property type="match status" value="1"/>
</dbReference>
<feature type="region of interest" description="Disordered" evidence="1">
    <location>
        <begin position="79"/>
        <end position="98"/>
    </location>
</feature>
<feature type="region of interest" description="Disordered" evidence="1">
    <location>
        <begin position="132"/>
        <end position="177"/>
    </location>
</feature>
<dbReference type="AlphaFoldDB" id="A0A6A2XXW2"/>
<organism evidence="2 3">
    <name type="scientific">Hibiscus syriacus</name>
    <name type="common">Rose of Sharon</name>
    <dbReference type="NCBI Taxonomy" id="106335"/>
    <lineage>
        <taxon>Eukaryota</taxon>
        <taxon>Viridiplantae</taxon>
        <taxon>Streptophyta</taxon>
        <taxon>Embryophyta</taxon>
        <taxon>Tracheophyta</taxon>
        <taxon>Spermatophyta</taxon>
        <taxon>Magnoliopsida</taxon>
        <taxon>eudicotyledons</taxon>
        <taxon>Gunneridae</taxon>
        <taxon>Pentapetalae</taxon>
        <taxon>rosids</taxon>
        <taxon>malvids</taxon>
        <taxon>Malvales</taxon>
        <taxon>Malvaceae</taxon>
        <taxon>Malvoideae</taxon>
        <taxon>Hibiscus</taxon>
    </lineage>
</organism>
<dbReference type="PANTHER" id="PTHR34199">
    <property type="entry name" value="NUMOD3 MOTIF FAMILY PROTEIN, EXPRESSED"/>
    <property type="match status" value="1"/>
</dbReference>
<dbReference type="EMBL" id="VEPZ02001581">
    <property type="protein sequence ID" value="KAE8667176.1"/>
    <property type="molecule type" value="Genomic_DNA"/>
</dbReference>
<gene>
    <name evidence="2" type="ORF">F3Y22_tig00112443pilonHSYRG00220</name>
</gene>
<dbReference type="Proteomes" id="UP000436088">
    <property type="component" value="Unassembled WGS sequence"/>
</dbReference>
<sequence>MKLVNFGHAQSEETRVKIGVGVRMGWERRRGKLMLQETCHFEWMSLIGEASRKGYCGEEELQWDSYKILDEQLTKEWPGSVEQRKSMPRPKGCKRAPNSLEQRRKIAEAIGAKWADPEYRKRVCSGLAKFHGIPSGAERKPKRKPTAGTQSKQSPLKRKASDIIDSSATQRAAEETKKTEAVERVRLLIAEAEEVAKALEVAAIKSPVARAALIETRKLIAEAIRSIESIEIGQIASNENIGYVSVDSFEPVSQVRNKMQLGNIRSNQAEPKEVNGNQSLSFSKHEEFDLPRFIFPKAVNGDSDVQRASLNNHSSSTLASKLRSSRIHLSNTTRWKQTGPSNTRRVLR</sequence>
<evidence type="ECO:0000313" key="3">
    <source>
        <dbReference type="Proteomes" id="UP000436088"/>
    </source>
</evidence>
<reference evidence="2" key="1">
    <citation type="submission" date="2019-09" db="EMBL/GenBank/DDBJ databases">
        <title>Draft genome information of white flower Hibiscus syriacus.</title>
        <authorList>
            <person name="Kim Y.-M."/>
        </authorList>
    </citation>
    <scope>NUCLEOTIDE SEQUENCE [LARGE SCALE GENOMIC DNA]</scope>
    <source>
        <strain evidence="2">YM2019G1</strain>
    </source>
</reference>
<keyword evidence="3" id="KW-1185">Reference proteome</keyword>
<evidence type="ECO:0000256" key="1">
    <source>
        <dbReference type="SAM" id="MobiDB-lite"/>
    </source>
</evidence>